<feature type="domain" description="DUF3645" evidence="10">
    <location>
        <begin position="1516"/>
        <end position="1547"/>
    </location>
</feature>
<feature type="coiled-coil region" evidence="7">
    <location>
        <begin position="887"/>
        <end position="914"/>
    </location>
</feature>
<dbReference type="InterPro" id="IPR051346">
    <property type="entry name" value="OTU_Deubiquitinase"/>
</dbReference>
<comment type="catalytic activity">
    <reaction evidence="1">
        <text>Thiol-dependent hydrolysis of ester, thioester, amide, peptide and isopeptide bonds formed by the C-terminal Gly of ubiquitin (a 76-residue protein attached to proteins as an intracellular targeting signal).</text>
        <dbReference type="EC" id="3.4.19.12"/>
    </reaction>
</comment>
<evidence type="ECO:0000256" key="2">
    <source>
        <dbReference type="ARBA" id="ARBA00012759"/>
    </source>
</evidence>
<keyword evidence="4" id="KW-0833">Ubl conjugation pathway</keyword>
<evidence type="ECO:0000313" key="12">
    <source>
        <dbReference type="Proteomes" id="UP001189429"/>
    </source>
</evidence>
<keyword evidence="3" id="KW-0645">Protease</keyword>
<evidence type="ECO:0000256" key="3">
    <source>
        <dbReference type="ARBA" id="ARBA00022670"/>
    </source>
</evidence>
<dbReference type="EMBL" id="CAUYUJ010016630">
    <property type="protein sequence ID" value="CAK0867309.1"/>
    <property type="molecule type" value="Genomic_DNA"/>
</dbReference>
<evidence type="ECO:0000256" key="6">
    <source>
        <dbReference type="ARBA" id="ARBA00022807"/>
    </source>
</evidence>
<dbReference type="EC" id="3.4.19.12" evidence="2"/>
<feature type="region of interest" description="Disordered" evidence="8">
    <location>
        <begin position="1"/>
        <end position="36"/>
    </location>
</feature>
<dbReference type="InterPro" id="IPR022099">
    <property type="entry name" value="DUF3638"/>
</dbReference>
<evidence type="ECO:0000259" key="9">
    <source>
        <dbReference type="Pfam" id="PF12340"/>
    </source>
</evidence>
<proteinExistence type="predicted"/>
<evidence type="ECO:0000256" key="8">
    <source>
        <dbReference type="SAM" id="MobiDB-lite"/>
    </source>
</evidence>
<evidence type="ECO:0000259" key="10">
    <source>
        <dbReference type="Pfam" id="PF12359"/>
    </source>
</evidence>
<sequence length="1894" mass="213237">MGASEAEDLAGTDGLDDADEWSEGDLSEEDDDESEWTVWERACREGEQYLPPLVLRGLMPECLVEQWRFYQANAWPNRTIRGYPLTPEGDEEPGQPTRFLDVQLVKCGSVPSTQVRGWSALIAQHQAHQRPLFLLNLLYAAEGTPLHSLSRLLTRLDDLSHVLAWTRADPRKAEPGTQPSIDLVELPRLGVSFRCEQVGGVMRLCCLDYGGLFVPNGPPTSLRSEAWKLLVQMPHAILLQNENSEFSVLTPNVKPVRPIVQEDPFSTELVLARSDKPWQTAARNKTFLYAVHPTLRFLQPATQTGALYLLLMEWLHRRHGSAAALVSSISTDDKLDSSANQIYEHFGHIAEPHPDTHALRLQVSLALRNVPGLEKQWDIASEMVGYLNKLSQVSARCRLGESEEAWALKLCRSERDRRELIRAEVKALTSKSYSALTMTTVKIWHKILTDAEYALEAPAGEVRELEDWIKHLRRKLRAAQLPGTNEEIRAVLADVLEPMYTRWTFGEEDPSQVLSLENREAYLEALHDPSQRPLYLAAPKRPEETKWQTHLDENALVCSLYDILFEVLGAEHLHRPEGDEEADNAQGPDIPLMRRLSLPLAMEEGFKLLMGGESIRDAPTWALLYSIFTRSLSVRLSRSKEVNPQHQHTFGLMLLHLTRGSRFPGYLVSILHIMAQNPEICAQLPQLTKPKKVRLVKQWKAKLAQLQKSLHDAAYGNQLSWPPQPKDFFELPSPILCEVGPQLFAQPPKDLGALNPVLVFGLKDCNAMMARRPVISGLSCPERILRPSKACSVGEDLEALASQPLRNICKRHLLYEGSQDKVGDSLPFDLDDHPAMKHAVAQGMIVRLVKEMKQYASMRNTERYPLLLELDVEGVVADAPGKQQAAAQQLTAVKQALEARKTEDERLLAQLIDKLFISVDTLPSLGEDTGDPDQLRFWLLRTSEHETRMWFELLCRSLLSPDIVGDFRRFNPFLTEDEVEELMRIVMHMMLITSRRNQTGRALDNCRDLARMLEEGAGDRTAAARRAGLLEKASLLCSSLAAVRTYVRDGAAFDPRFMVFEFVTGFLLRPRQVEMVQEFLNTIRGNSSAVKQMIMGQGKTTVVTPLLALVLADTTQLVCVIVPQALLEFSRSVLRSVFSSVLQKQVSTFRCDRAVDLDVNLSAHVGLVKEKGDLIVTTPGDIKSLVLRFLEQLEVVSDRRAKRNTPQLRRETLEMGKVLELLRRESVCMIDEVDMVLHPLKSELNFPTGPKSLIHHAPERWRLPLHILEGFFAAENSSAIPPQLKESHAAMVILGELSQIIRHGSEQRLLQKNPHLILLNDDFYHDRMKGILCQWLGIWLTSEHVARVFEVGYTPEDRGLSEDEITAYLIFRTNPLKAVVTGTLEQWRAWTPEASWLWDLVRSQAVNSKASGDFDPEWIPKDHKGYTTRTSYAAAIKASSGDSVSVELIETPQGLQQRLERVDRLPAKDVQTLNLGAEWLSTFLPHCLQKIDRVTFGIMTDDQVKAALDEQPLMPLTRAKLAIPFIGKDVPSPCSEFAHPDIVLGLTSFAYRYEGLRHSDFDEVMAVLAERLDNEGGSSPLDRPTAMRWKAWVEEAGAVFCVKQREMDDMTADEQLKEDPRADTRARVLPLHLLEKTNKPQMERLFQLFRKLPSAVHFHLEVNIFPNFMRFQEQKFSASGQELGGSILFKQRLGFSGTPSELLPLELGKCEYEPGSEGEVVHTLTSTSFVSFQHMNSDWTVEALLDAVVAAAQRGECQALIDTGALITGLTNKEVAEHLLGFRKRVDGSTPLTLPETVDGVVFIEEDGAKKILLRQTREVVKLADSGVPVTSRFCFYDQIHTTGMDIQHRLDAVAALTLGKDMVWRDFAQGAYRMRGIGRVGGFAYTSSQRSRN</sequence>
<dbReference type="InterPro" id="IPR027417">
    <property type="entry name" value="P-loop_NTPase"/>
</dbReference>
<gene>
    <name evidence="11" type="ORF">PCOR1329_LOCUS54284</name>
</gene>
<feature type="compositionally biased region" description="Acidic residues" evidence="8">
    <location>
        <begin position="1"/>
        <end position="35"/>
    </location>
</feature>
<dbReference type="PANTHER" id="PTHR13367">
    <property type="entry name" value="UBIQUITIN THIOESTERASE"/>
    <property type="match status" value="1"/>
</dbReference>
<keyword evidence="7" id="KW-0175">Coiled coil</keyword>
<evidence type="ECO:0000256" key="4">
    <source>
        <dbReference type="ARBA" id="ARBA00022786"/>
    </source>
</evidence>
<dbReference type="SUPFAM" id="SSF52540">
    <property type="entry name" value="P-loop containing nucleoside triphosphate hydrolases"/>
    <property type="match status" value="1"/>
</dbReference>
<evidence type="ECO:0000256" key="7">
    <source>
        <dbReference type="SAM" id="Coils"/>
    </source>
</evidence>
<keyword evidence="5" id="KW-0378">Hydrolase</keyword>
<reference evidence="11" key="1">
    <citation type="submission" date="2023-10" db="EMBL/GenBank/DDBJ databases">
        <authorList>
            <person name="Chen Y."/>
            <person name="Shah S."/>
            <person name="Dougan E. K."/>
            <person name="Thang M."/>
            <person name="Chan C."/>
        </authorList>
    </citation>
    <scope>NUCLEOTIDE SEQUENCE [LARGE SCALE GENOMIC DNA]</scope>
</reference>
<organism evidence="11 12">
    <name type="scientific">Prorocentrum cordatum</name>
    <dbReference type="NCBI Taxonomy" id="2364126"/>
    <lineage>
        <taxon>Eukaryota</taxon>
        <taxon>Sar</taxon>
        <taxon>Alveolata</taxon>
        <taxon>Dinophyceae</taxon>
        <taxon>Prorocentrales</taxon>
        <taxon>Prorocentraceae</taxon>
        <taxon>Prorocentrum</taxon>
    </lineage>
</organism>
<name>A0ABN9V3D9_9DINO</name>
<keyword evidence="6" id="KW-0788">Thiol protease</keyword>
<comment type="caution">
    <text evidence="11">The sequence shown here is derived from an EMBL/GenBank/DDBJ whole genome shotgun (WGS) entry which is preliminary data.</text>
</comment>
<dbReference type="Pfam" id="PF12359">
    <property type="entry name" value="DUF3645"/>
    <property type="match status" value="1"/>
</dbReference>
<dbReference type="Proteomes" id="UP001189429">
    <property type="component" value="Unassembled WGS sequence"/>
</dbReference>
<evidence type="ECO:0000313" key="11">
    <source>
        <dbReference type="EMBL" id="CAK0867309.1"/>
    </source>
</evidence>
<dbReference type="Pfam" id="PF12340">
    <property type="entry name" value="DUF3638"/>
    <property type="match status" value="1"/>
</dbReference>
<dbReference type="PANTHER" id="PTHR13367:SF28">
    <property type="entry name" value="UBIQUITIN THIOESTERASE ZRANB1"/>
    <property type="match status" value="1"/>
</dbReference>
<evidence type="ECO:0000256" key="1">
    <source>
        <dbReference type="ARBA" id="ARBA00000707"/>
    </source>
</evidence>
<dbReference type="InterPro" id="IPR022105">
    <property type="entry name" value="DUF3645"/>
</dbReference>
<accession>A0ABN9V3D9</accession>
<feature type="domain" description="DUF3638" evidence="9">
    <location>
        <begin position="1055"/>
        <end position="1269"/>
    </location>
</feature>
<protein>
    <recommendedName>
        <fullName evidence="2">ubiquitinyl hydrolase 1</fullName>
        <ecNumber evidence="2">3.4.19.12</ecNumber>
    </recommendedName>
</protein>
<keyword evidence="12" id="KW-1185">Reference proteome</keyword>
<evidence type="ECO:0000256" key="5">
    <source>
        <dbReference type="ARBA" id="ARBA00022801"/>
    </source>
</evidence>